<dbReference type="Proteomes" id="UP000691718">
    <property type="component" value="Unassembled WGS sequence"/>
</dbReference>
<dbReference type="PROSITE" id="PS50106">
    <property type="entry name" value="PDZ"/>
    <property type="match status" value="1"/>
</dbReference>
<accession>A0A8S3XJN9</accession>
<evidence type="ECO:0000313" key="2">
    <source>
        <dbReference type="EMBL" id="CAG5024753.1"/>
    </source>
</evidence>
<dbReference type="OrthoDB" id="10009200at2759"/>
<gene>
    <name evidence="2" type="ORF">PAPOLLO_LOCUS18199</name>
</gene>
<dbReference type="CDD" id="cd00136">
    <property type="entry name" value="PDZ_canonical"/>
    <property type="match status" value="1"/>
</dbReference>
<dbReference type="AlphaFoldDB" id="A0A8S3XJN9"/>
<dbReference type="EMBL" id="CAJQZP010001166">
    <property type="protein sequence ID" value="CAG5024753.1"/>
    <property type="molecule type" value="Genomic_DNA"/>
</dbReference>
<protein>
    <submittedName>
        <fullName evidence="2">(apollo) hypothetical protein</fullName>
    </submittedName>
</protein>
<name>A0A8S3XJN9_PARAO</name>
<evidence type="ECO:0000259" key="1">
    <source>
        <dbReference type="PROSITE" id="PS50106"/>
    </source>
</evidence>
<reference evidence="2" key="1">
    <citation type="submission" date="2021-04" db="EMBL/GenBank/DDBJ databases">
        <authorList>
            <person name="Tunstrom K."/>
        </authorList>
    </citation>
    <scope>NUCLEOTIDE SEQUENCE</scope>
</reference>
<evidence type="ECO:0000313" key="3">
    <source>
        <dbReference type="Proteomes" id="UP000691718"/>
    </source>
</evidence>
<organism evidence="2 3">
    <name type="scientific">Parnassius apollo</name>
    <name type="common">Apollo butterfly</name>
    <name type="synonym">Papilio apollo</name>
    <dbReference type="NCBI Taxonomy" id="110799"/>
    <lineage>
        <taxon>Eukaryota</taxon>
        <taxon>Metazoa</taxon>
        <taxon>Ecdysozoa</taxon>
        <taxon>Arthropoda</taxon>
        <taxon>Hexapoda</taxon>
        <taxon>Insecta</taxon>
        <taxon>Pterygota</taxon>
        <taxon>Neoptera</taxon>
        <taxon>Endopterygota</taxon>
        <taxon>Lepidoptera</taxon>
        <taxon>Glossata</taxon>
        <taxon>Ditrysia</taxon>
        <taxon>Papilionoidea</taxon>
        <taxon>Papilionidae</taxon>
        <taxon>Parnassiinae</taxon>
        <taxon>Parnassini</taxon>
        <taxon>Parnassius</taxon>
        <taxon>Parnassius</taxon>
    </lineage>
</organism>
<dbReference type="InterPro" id="IPR041489">
    <property type="entry name" value="PDZ_6"/>
</dbReference>
<dbReference type="Pfam" id="PF17820">
    <property type="entry name" value="PDZ_6"/>
    <property type="match status" value="1"/>
</dbReference>
<dbReference type="InterPro" id="IPR001478">
    <property type="entry name" value="PDZ"/>
</dbReference>
<feature type="domain" description="PDZ" evidence="1">
    <location>
        <begin position="27"/>
        <end position="94"/>
    </location>
</feature>
<proteinExistence type="predicted"/>
<keyword evidence="3" id="KW-1185">Reference proteome</keyword>
<comment type="caution">
    <text evidence="2">The sequence shown here is derived from an EMBL/GenBank/DDBJ whole genome shotgun (WGS) entry which is preliminary data.</text>
</comment>
<sequence length="431" mass="47023">MDASIINEPSSGYGSEQERAAGVRLVVLNLPEDEGEGLGFRLTRTLWDPYPWVREVTAGSRADSAGLRTGDCLLQADGKDLLGMPVGQVAGLIRGDGTGGGVTLLVWNCGVDPKDDPELLWSCGGGSRGEKSRRALAGVIKALSCCVCAATATKALTCARSHLYCEACWSRLERCALCRENLPSKDSPYSRNLVAEQVFEAIAIEYEIKDTIRRTSKCASAYTSPDRSPNISPTTSRKGLYQLSMMNRNRRNLQYNEKFASDPNIHRSLNHNDLNRQILQQTSNPTKMAESLNAGSTSSSCSCQTQNNLHRLDNNTDTPLKESIPQIFVENTERDNNNLTMNRNNIIQHKLVTKLRQACSMADLQNTAVSACSLSKSLNNINLGNKCCSNGNHSSSLENFKSNCISGADPPVYVLAAPQPIYLVTCDHAKN</sequence>
<dbReference type="SMART" id="SM00228">
    <property type="entry name" value="PDZ"/>
    <property type="match status" value="1"/>
</dbReference>